<protein>
    <submittedName>
        <fullName evidence="1">Uncharacterized protein</fullName>
    </submittedName>
</protein>
<reference evidence="1" key="1">
    <citation type="submission" date="2020-05" db="UniProtKB">
        <authorList>
            <consortium name="EnsemblMetazoa"/>
        </authorList>
    </citation>
    <scope>IDENTIFICATION</scope>
    <source>
        <strain evidence="1">FUMOZ</strain>
    </source>
</reference>
<dbReference type="AlphaFoldDB" id="A0A182S229"/>
<proteinExistence type="predicted"/>
<sequence length="37" mass="3826">HRGGANAAKRETPSAAVCFTIRPIAVSLLPGCTMLTD</sequence>
<organism evidence="1">
    <name type="scientific">Anopheles funestus</name>
    <name type="common">African malaria mosquito</name>
    <dbReference type="NCBI Taxonomy" id="62324"/>
    <lineage>
        <taxon>Eukaryota</taxon>
        <taxon>Metazoa</taxon>
        <taxon>Ecdysozoa</taxon>
        <taxon>Arthropoda</taxon>
        <taxon>Hexapoda</taxon>
        <taxon>Insecta</taxon>
        <taxon>Pterygota</taxon>
        <taxon>Neoptera</taxon>
        <taxon>Endopterygota</taxon>
        <taxon>Diptera</taxon>
        <taxon>Nematocera</taxon>
        <taxon>Culicoidea</taxon>
        <taxon>Culicidae</taxon>
        <taxon>Anophelinae</taxon>
        <taxon>Anopheles</taxon>
    </lineage>
</organism>
<evidence type="ECO:0000313" key="1">
    <source>
        <dbReference type="EnsemblMetazoa" id="AFUN014515-PA"/>
    </source>
</evidence>
<name>A0A182S229_ANOFN</name>
<accession>A0A182S229</accession>
<dbReference type="EnsemblMetazoa" id="AFUN014515-RA">
    <property type="protein sequence ID" value="AFUN014515-PA"/>
    <property type="gene ID" value="AFUN014515"/>
</dbReference>
<dbReference type="VEuPathDB" id="VectorBase:AFUN014515"/>